<proteinExistence type="predicted"/>
<dbReference type="InterPro" id="IPR043502">
    <property type="entry name" value="DNA/RNA_pol_sf"/>
</dbReference>
<gene>
    <name evidence="2" type="ORF">RRG08_039822</name>
</gene>
<name>A0AAE1APJ5_9GAST</name>
<feature type="domain" description="Reverse transcriptase" evidence="1">
    <location>
        <begin position="1"/>
        <end position="233"/>
    </location>
</feature>
<keyword evidence="3" id="KW-1185">Reference proteome</keyword>
<evidence type="ECO:0000313" key="3">
    <source>
        <dbReference type="Proteomes" id="UP001283361"/>
    </source>
</evidence>
<accession>A0AAE1APJ5</accession>
<dbReference type="SUPFAM" id="SSF56672">
    <property type="entry name" value="DNA/RNA polymerases"/>
    <property type="match status" value="1"/>
</dbReference>
<dbReference type="EMBL" id="JAWDGP010001498">
    <property type="protein sequence ID" value="KAK3790961.1"/>
    <property type="molecule type" value="Genomic_DNA"/>
</dbReference>
<dbReference type="PROSITE" id="PS50878">
    <property type="entry name" value="RT_POL"/>
    <property type="match status" value="1"/>
</dbReference>
<dbReference type="AlphaFoldDB" id="A0AAE1APJ5"/>
<reference evidence="2" key="1">
    <citation type="journal article" date="2023" name="G3 (Bethesda)">
        <title>A reference genome for the long-term kleptoplast-retaining sea slug Elysia crispata morphotype clarki.</title>
        <authorList>
            <person name="Eastman K.E."/>
            <person name="Pendleton A.L."/>
            <person name="Shaikh M.A."/>
            <person name="Suttiyut T."/>
            <person name="Ogas R."/>
            <person name="Tomko P."/>
            <person name="Gavelis G."/>
            <person name="Widhalm J.R."/>
            <person name="Wisecaver J.H."/>
        </authorList>
    </citation>
    <scope>NUCLEOTIDE SEQUENCE</scope>
    <source>
        <strain evidence="2">ECLA1</strain>
    </source>
</reference>
<protein>
    <recommendedName>
        <fullName evidence="1">Reverse transcriptase domain-containing protein</fullName>
    </recommendedName>
</protein>
<dbReference type="InterPro" id="IPR000477">
    <property type="entry name" value="RT_dom"/>
</dbReference>
<sequence length="237" mass="27635">MALMEEILTFKRNYHNLHSKEFTKNPARHKTDLSRNLLEVINKWTEALDEGKPIDAVYLDFAKAFDSVPHQRLILKIDSYSITSKVQSWIRAFLTNRRQRVSISGSVSEWSPVTSGVPQGSILGPVLFVIFINDLPDVLNSWCQMYADDTKVSTTVDSKKESQVLQKDIDRLVEWADRWQLHFNAAKCKVIHLGRNNPAHKYTMKMHNSEDRTVLELQELKRTLEYKWMQNQIQPTY</sequence>
<dbReference type="Proteomes" id="UP001283361">
    <property type="component" value="Unassembled WGS sequence"/>
</dbReference>
<dbReference type="CDD" id="cd01650">
    <property type="entry name" value="RT_nLTR_like"/>
    <property type="match status" value="1"/>
</dbReference>
<dbReference type="Pfam" id="PF00078">
    <property type="entry name" value="RVT_1"/>
    <property type="match status" value="1"/>
</dbReference>
<comment type="caution">
    <text evidence="2">The sequence shown here is derived from an EMBL/GenBank/DDBJ whole genome shotgun (WGS) entry which is preliminary data.</text>
</comment>
<evidence type="ECO:0000259" key="1">
    <source>
        <dbReference type="PROSITE" id="PS50878"/>
    </source>
</evidence>
<dbReference type="PANTHER" id="PTHR33332">
    <property type="entry name" value="REVERSE TRANSCRIPTASE DOMAIN-CONTAINING PROTEIN"/>
    <property type="match status" value="1"/>
</dbReference>
<organism evidence="2 3">
    <name type="scientific">Elysia crispata</name>
    <name type="common">lettuce slug</name>
    <dbReference type="NCBI Taxonomy" id="231223"/>
    <lineage>
        <taxon>Eukaryota</taxon>
        <taxon>Metazoa</taxon>
        <taxon>Spiralia</taxon>
        <taxon>Lophotrochozoa</taxon>
        <taxon>Mollusca</taxon>
        <taxon>Gastropoda</taxon>
        <taxon>Heterobranchia</taxon>
        <taxon>Euthyneura</taxon>
        <taxon>Panpulmonata</taxon>
        <taxon>Sacoglossa</taxon>
        <taxon>Placobranchoidea</taxon>
        <taxon>Plakobranchidae</taxon>
        <taxon>Elysia</taxon>
    </lineage>
</organism>
<evidence type="ECO:0000313" key="2">
    <source>
        <dbReference type="EMBL" id="KAK3790961.1"/>
    </source>
</evidence>